<organism evidence="2 3">
    <name type="scientific">Nocardiopsis ansamitocini</name>
    <dbReference type="NCBI Taxonomy" id="1670832"/>
    <lineage>
        <taxon>Bacteria</taxon>
        <taxon>Bacillati</taxon>
        <taxon>Actinomycetota</taxon>
        <taxon>Actinomycetes</taxon>
        <taxon>Streptosporangiales</taxon>
        <taxon>Nocardiopsidaceae</taxon>
        <taxon>Nocardiopsis</taxon>
    </lineage>
</organism>
<comment type="caution">
    <text evidence="2">The sequence shown here is derived from an EMBL/GenBank/DDBJ whole genome shotgun (WGS) entry which is preliminary data.</text>
</comment>
<evidence type="ECO:0000313" key="2">
    <source>
        <dbReference type="EMBL" id="GLU47937.1"/>
    </source>
</evidence>
<keyword evidence="3" id="KW-1185">Reference proteome</keyword>
<dbReference type="EMBL" id="BSQG01000003">
    <property type="protein sequence ID" value="GLU47937.1"/>
    <property type="molecule type" value="Genomic_DNA"/>
</dbReference>
<reference evidence="2" key="1">
    <citation type="submission" date="2023-02" db="EMBL/GenBank/DDBJ databases">
        <title>Nocardiopsis ansamitocini NBRC 112285.</title>
        <authorList>
            <person name="Ichikawa N."/>
            <person name="Sato H."/>
            <person name="Tonouchi N."/>
        </authorList>
    </citation>
    <scope>NUCLEOTIDE SEQUENCE</scope>
    <source>
        <strain evidence="2">NBRC 112285</strain>
    </source>
</reference>
<name>A0A9W6P6F5_9ACTN</name>
<protein>
    <submittedName>
        <fullName evidence="2">Uncharacterized protein</fullName>
    </submittedName>
</protein>
<feature type="transmembrane region" description="Helical" evidence="1">
    <location>
        <begin position="20"/>
        <end position="41"/>
    </location>
</feature>
<evidence type="ECO:0000256" key="1">
    <source>
        <dbReference type="SAM" id="Phobius"/>
    </source>
</evidence>
<dbReference type="Proteomes" id="UP001165092">
    <property type="component" value="Unassembled WGS sequence"/>
</dbReference>
<evidence type="ECO:0000313" key="3">
    <source>
        <dbReference type="Proteomes" id="UP001165092"/>
    </source>
</evidence>
<dbReference type="RefSeq" id="WP_285759247.1">
    <property type="nucleotide sequence ID" value="NZ_BSQG01000003.1"/>
</dbReference>
<accession>A0A9W6P6F5</accession>
<keyword evidence="1" id="KW-0812">Transmembrane</keyword>
<keyword evidence="1" id="KW-1133">Transmembrane helix</keyword>
<dbReference type="AlphaFoldDB" id="A0A9W6P6F5"/>
<keyword evidence="1" id="KW-0472">Membrane</keyword>
<sequence>MSQVSESKAGPLSKDVMAIVLYNVIAIVSLVLFAAMGLGIFQAAVGF</sequence>
<proteinExistence type="predicted"/>
<gene>
    <name evidence="2" type="ORF">Nans01_22880</name>
</gene>